<dbReference type="CDD" id="cd07067">
    <property type="entry name" value="HP_PGM_like"/>
    <property type="match status" value="1"/>
</dbReference>
<proteinExistence type="predicted"/>
<organism evidence="1 2">
    <name type="scientific">Corynebacterium comes</name>
    <dbReference type="NCBI Taxonomy" id="2675218"/>
    <lineage>
        <taxon>Bacteria</taxon>
        <taxon>Bacillati</taxon>
        <taxon>Actinomycetota</taxon>
        <taxon>Actinomycetes</taxon>
        <taxon>Mycobacteriales</taxon>
        <taxon>Corynebacteriaceae</taxon>
        <taxon>Corynebacterium</taxon>
    </lineage>
</organism>
<dbReference type="Proteomes" id="UP000425178">
    <property type="component" value="Chromosome"/>
</dbReference>
<dbReference type="EMBL" id="CP046453">
    <property type="protein sequence ID" value="QGU04189.1"/>
    <property type="molecule type" value="Genomic_DNA"/>
</dbReference>
<dbReference type="GO" id="GO:0016791">
    <property type="term" value="F:phosphatase activity"/>
    <property type="evidence" value="ECO:0007669"/>
    <property type="project" value="TreeGrafter"/>
</dbReference>
<reference evidence="1 2" key="1">
    <citation type="journal article" date="2021" name="Int. J. Syst. Evol. Microbiol.">
        <title>Classification of three corynebacterial strains isolated from a small paddock in North Rhine-Westphalia: proposal of &lt;i&gt;Corynebacterium kalinowskii&lt;/i&gt; sp. nov., &lt;i&gt;Corynebacterium comes&lt;/i&gt; sp. nov. and &lt;i&gt;Corynebacterium occultum&lt;/i&gt; sp. nov.</title>
        <authorList>
            <person name="Schaffert L."/>
            <person name="Ruwe M."/>
            <person name="Milse J."/>
            <person name="Hanuschka K."/>
            <person name="Ortseifen V."/>
            <person name="Droste J."/>
            <person name="Brandt D."/>
            <person name="Schl L."/>
            <person name="Kutter Y."/>
            <person name="Vinke S."/>
            <person name="Vieh P."/>
            <person name="Jacob L."/>
            <person name="L N.C."/>
            <person name="Schulte-Berndt E."/>
            <person name="Hain C."/>
            <person name="Linder M."/>
            <person name="Schmidt P."/>
            <person name="Wollenschl L."/>
            <person name="Luttermann T."/>
            <person name="Thieme E."/>
            <person name="Hassa J."/>
            <person name="Haak M."/>
            <person name="Wittchen M."/>
            <person name="Mentz A."/>
            <person name="Persicke M."/>
            <person name="Busche T."/>
            <person name="R C."/>
        </authorList>
    </citation>
    <scope>NUCLEOTIDE SEQUENCE [LARGE SCALE GENOMIC DNA]</scope>
    <source>
        <strain evidence="1 2">2019</strain>
    </source>
</reference>
<accession>A0A6B8VM76</accession>
<gene>
    <name evidence="1" type="primary">pspA2</name>
    <name evidence="1" type="ORF">CETAM_04590</name>
</gene>
<dbReference type="Gene3D" id="3.40.50.1240">
    <property type="entry name" value="Phosphoglycerate mutase-like"/>
    <property type="match status" value="1"/>
</dbReference>
<name>A0A6B8VM76_9CORY</name>
<sequence>MTMIRAMGTEIVSGDRPAPSTLIILVRHGVTPTTGQVLPGRAPGLHLSEAGEEQARGVAERLAGLPLAAIYTSPMERARETAAPTAERLGLTPIIWEGIVECDFGEWTGGQLGELSRLPEWKTVQKKPSEFRFPGGESFVEMQARMAASLEEIAARHKGEVVVCFSHADPIKAAVAHLGGTPLDSFQGITIEPASVSVAQFTSDGGTAMLETNSTTGSVKDLVAHPRGEKRS</sequence>
<dbReference type="InterPro" id="IPR029033">
    <property type="entry name" value="His_PPase_superfam"/>
</dbReference>
<dbReference type="EC" id="3.1.3.3" evidence="1"/>
<dbReference type="KEGG" id="ccoe:CETAM_04590"/>
<dbReference type="AlphaFoldDB" id="A0A6B8VM76"/>
<dbReference type="Pfam" id="PF00300">
    <property type="entry name" value="His_Phos_1"/>
    <property type="match status" value="1"/>
</dbReference>
<dbReference type="SUPFAM" id="SSF53254">
    <property type="entry name" value="Phosphoglycerate mutase-like"/>
    <property type="match status" value="1"/>
</dbReference>
<evidence type="ECO:0000313" key="2">
    <source>
        <dbReference type="Proteomes" id="UP000425178"/>
    </source>
</evidence>
<evidence type="ECO:0000313" key="1">
    <source>
        <dbReference type="EMBL" id="QGU04189.1"/>
    </source>
</evidence>
<keyword evidence="2" id="KW-1185">Reference proteome</keyword>
<dbReference type="GO" id="GO:0005737">
    <property type="term" value="C:cytoplasm"/>
    <property type="evidence" value="ECO:0007669"/>
    <property type="project" value="TreeGrafter"/>
</dbReference>
<dbReference type="PANTHER" id="PTHR48100:SF2">
    <property type="entry name" value="CONSERVED PROTEIN"/>
    <property type="match status" value="1"/>
</dbReference>
<protein>
    <submittedName>
        <fullName evidence="1">Phosphoserine phosphatase 1</fullName>
        <ecNumber evidence="1">3.1.3.3</ecNumber>
    </submittedName>
</protein>
<dbReference type="InterPro" id="IPR050275">
    <property type="entry name" value="PGM_Phosphatase"/>
</dbReference>
<dbReference type="PANTHER" id="PTHR48100">
    <property type="entry name" value="BROAD-SPECIFICITY PHOSPHATASE YOR283W-RELATED"/>
    <property type="match status" value="1"/>
</dbReference>
<keyword evidence="1" id="KW-0378">Hydrolase</keyword>
<dbReference type="InterPro" id="IPR013078">
    <property type="entry name" value="His_Pase_superF_clade-1"/>
</dbReference>
<dbReference type="SMART" id="SM00855">
    <property type="entry name" value="PGAM"/>
    <property type="match status" value="1"/>
</dbReference>